<dbReference type="Pfam" id="PF00561">
    <property type="entry name" value="Abhydrolase_1"/>
    <property type="match status" value="1"/>
</dbReference>
<organism evidence="2 3">
    <name type="scientific">Plesiocystis pacifica SIR-1</name>
    <dbReference type="NCBI Taxonomy" id="391625"/>
    <lineage>
        <taxon>Bacteria</taxon>
        <taxon>Pseudomonadati</taxon>
        <taxon>Myxococcota</taxon>
        <taxon>Polyangia</taxon>
        <taxon>Nannocystales</taxon>
        <taxon>Nannocystaceae</taxon>
        <taxon>Plesiocystis</taxon>
    </lineage>
</organism>
<accession>A6GAE6</accession>
<dbReference type="AlphaFoldDB" id="A6GAE6"/>
<keyword evidence="3" id="KW-1185">Reference proteome</keyword>
<evidence type="ECO:0000259" key="1">
    <source>
        <dbReference type="Pfam" id="PF00561"/>
    </source>
</evidence>
<sequence>MTVTERWVQTRESPRIRVRCVIHEGPPEPAHTVVMVPGWLSSAEEKQTVAVELARHARVIVLEARGHGGSDRPRVPGAYSIEAFARELGVVIEAFGLRAGAYSVFAFCLATGWTRALFNDGFEPRPVGLVLATPAGRYRGAALLNATARAVPDPLLAGVQRIATRAWIALVPGERATIEQTDRRVREQDGWVQRRIAATCSARMPFIPTPNLPQLWLVNEGDPFVEAPPMTDAVELWTIRSSHLWIDGREREVADRVAEFLTRQGASIESTPAAVGQTP</sequence>
<dbReference type="OrthoDB" id="9785408at2"/>
<gene>
    <name evidence="2" type="ORF">PPSIR1_30666</name>
</gene>
<dbReference type="STRING" id="391625.PPSIR1_30666"/>
<dbReference type="InterPro" id="IPR029058">
    <property type="entry name" value="AB_hydrolase_fold"/>
</dbReference>
<protein>
    <recommendedName>
        <fullName evidence="1">AB hydrolase-1 domain-containing protein</fullName>
    </recommendedName>
</protein>
<proteinExistence type="predicted"/>
<feature type="domain" description="AB hydrolase-1" evidence="1">
    <location>
        <begin position="32"/>
        <end position="99"/>
    </location>
</feature>
<reference evidence="2 3" key="1">
    <citation type="submission" date="2007-06" db="EMBL/GenBank/DDBJ databases">
        <authorList>
            <person name="Shimkets L."/>
            <person name="Ferriera S."/>
            <person name="Johnson J."/>
            <person name="Kravitz S."/>
            <person name="Beeson K."/>
            <person name="Sutton G."/>
            <person name="Rogers Y.-H."/>
            <person name="Friedman R."/>
            <person name="Frazier M."/>
            <person name="Venter J.C."/>
        </authorList>
    </citation>
    <scope>NUCLEOTIDE SEQUENCE [LARGE SCALE GENOMIC DNA]</scope>
    <source>
        <strain evidence="2 3">SIR-1</strain>
    </source>
</reference>
<dbReference type="Proteomes" id="UP000005801">
    <property type="component" value="Unassembled WGS sequence"/>
</dbReference>
<evidence type="ECO:0000313" key="2">
    <source>
        <dbReference type="EMBL" id="EDM77134.1"/>
    </source>
</evidence>
<dbReference type="RefSeq" id="WP_006973688.1">
    <property type="nucleotide sequence ID" value="NZ_ABCS01000051.1"/>
</dbReference>
<dbReference type="SUPFAM" id="SSF53474">
    <property type="entry name" value="alpha/beta-Hydrolases"/>
    <property type="match status" value="1"/>
</dbReference>
<comment type="caution">
    <text evidence="2">The sequence shown here is derived from an EMBL/GenBank/DDBJ whole genome shotgun (WGS) entry which is preliminary data.</text>
</comment>
<dbReference type="Gene3D" id="3.40.50.1820">
    <property type="entry name" value="alpha/beta hydrolase"/>
    <property type="match status" value="1"/>
</dbReference>
<name>A6GAE6_9BACT</name>
<dbReference type="EMBL" id="ABCS01000051">
    <property type="protein sequence ID" value="EDM77134.1"/>
    <property type="molecule type" value="Genomic_DNA"/>
</dbReference>
<evidence type="ECO:0000313" key="3">
    <source>
        <dbReference type="Proteomes" id="UP000005801"/>
    </source>
</evidence>
<dbReference type="InterPro" id="IPR000073">
    <property type="entry name" value="AB_hydrolase_1"/>
</dbReference>